<evidence type="ECO:0000313" key="3">
    <source>
        <dbReference type="Proteomes" id="UP000552864"/>
    </source>
</evidence>
<dbReference type="Proteomes" id="UP000552864">
    <property type="component" value="Unassembled WGS sequence"/>
</dbReference>
<evidence type="ECO:0000256" key="1">
    <source>
        <dbReference type="SAM" id="Coils"/>
    </source>
</evidence>
<evidence type="ECO:0000313" key="2">
    <source>
        <dbReference type="EMBL" id="NLR77300.1"/>
    </source>
</evidence>
<gene>
    <name evidence="2" type="ORF">HGH91_01610</name>
</gene>
<dbReference type="Gene3D" id="2.120.10.80">
    <property type="entry name" value="Kelch-type beta propeller"/>
    <property type="match status" value="1"/>
</dbReference>
<dbReference type="EMBL" id="JABAHZ010000001">
    <property type="protein sequence ID" value="NLR77300.1"/>
    <property type="molecule type" value="Genomic_DNA"/>
</dbReference>
<dbReference type="RefSeq" id="WP_168736707.1">
    <property type="nucleotide sequence ID" value="NZ_JABAHZ010000001.1"/>
</dbReference>
<accession>A0A847S1V1</accession>
<keyword evidence="1" id="KW-0175">Coiled coil</keyword>
<comment type="caution">
    <text evidence="2">The sequence shown here is derived from an EMBL/GenBank/DDBJ whole genome shotgun (WGS) entry which is preliminary data.</text>
</comment>
<dbReference type="SUPFAM" id="SSF117281">
    <property type="entry name" value="Kelch motif"/>
    <property type="match status" value="1"/>
</dbReference>
<sequence length="1827" mass="200056">MSTNDTLFVPMFAEALVVSMDEQTLERQKISYADVRPRLAFFDQSILGDSIQADGRPLPPPDYGIHIHWNLPKALKHAFIDEQTDINIDFPYAPNRWMVIRYNTDNGLDAIPAKAWMIESDYVNNIDNQDLSQVDPNFLSLNNQQLGVQKIGRCLVYTPGYKNTPVAVPYLTAVTAGNPFFSSFYPGCRNVFGCYDDMKDEAGIPITGGTFTYVITGWYDNPATDPLFPLSFTDAVSHEQEMQQKRHDWFKTKWEYTGANDPGRSFFHAAVHSVVWSPNTPAGVPAGPVSIAVGNTAAEAFSASILKNDPASGALMEDLLNALQYQLLEDDHTPVSVERIKEEIHTRGFHPQKGGTLWEICRCEFDHELGENDPAAVQFPDIPGISELLQALNKSQSQLDQQQRTLLRWQQEYYALWYKQALITVENFNGDIAFNANKAQLLAQITTAKATIVQLTTTVAAARQKINDLPPFHANPATFELKQREAPAFWEANDPVLLFWGDGVGEADRYQLATQETTISCRTIEQIPAALDVTINDAITVKVTVPSGKETFNMALLNSLSGDIPVAAIQAVCYETMLFDQSFATDLALVAYNIAGIGKGKDKNDSGIVELGKTIAALQADCLLNQPPGTERVFSPPAFAIVKWQQAWHPLFLSWKVAYYPTLPGIRSLNLINHPDWTLQDHLFYKTDKAVIPGGPSYTFNSITPFSNAVLTNFKRLAPGVKRYDEAHLVAQSLSGFNKYLLMQQPDLQFPPLKYRPDKIYNFDSDYHIDQDELTIMGTGGYRLGINPGPLPVSGQASPGSFFPLRAGEMALLDLRIIDVFGQVKNVLISGDADNPVAITSSQLSPVADVKQAPNFISLCPRIVQPSRIVFNWLDAQDEVIYAGSHSDVSPIFGWVIPNQFDNNLMVYDQDGNEVLLLQLTTDPKNKGGRGLVKKPFPGNDVIPALGDKKQLSDFINSISTPIAVAGLIDLAIKVNLKVSGTAALQNNASSLITGPPLALARCGVGIESMGFPFNDQGWGKEGVTDTGDIDSVTFSLYMGDFCRDKDGLLGYVLDGDSAPCFRTSSNAPDFINSSDPYYSHDTAVGVSLNQPLKAMTLLLDPSAGIFVSSGILPVLYQELHPYKINEILSKLNTSFMAAPFLAEKVQPGIPVPAAIGADWKWVHKTGVSTWEPESTAQASKEQPSRFVPLQAYEGWLKFKPTAGKKTLSAKLLFMPEMQVRSNPVSTDQPVVFITKNKPVDIEIQIFAPAGKTIQLSGAIEIDGLSTIISNSDWSSLKVDLYGLVPGKDTSSQIPVASFDVGSSPGKIMHLLNRKVVFSLNVLILKIQNAVCYPAQTLPAYALQVSYYDNPAVNPDAKVVTIPVTVQDQALPEVIFRADPQVVAGGTSTTFSWAFADETIDPADSTFSIFDVGNTKDILVDGDTTSFSTRVGIGDHMFRLTVKQNGISQTKSLLVRALSAQTSGYINGPNFEEETLCNVCVSKDESMLFGLTVLNDSAQGNGVGAIYYTVDGFSDEWTEITLLPGELAKLTAFATSPVVHLRGVGDTFGQLVFCGGSYAVITQMSARTAVADLDTGLVSIQDCNWPARMGHSCIVFNPGGEDRICLIGGLDEYGNALQDMWSSSDGIHWDNLDTSGMVSTLPDPVAMPWKSRCFFGAAVEREQGTKAKKALWIGGGFTEDGGAGLGDIWKLEDQSWEPVLQSNETPLLFPQPYINTALVFLGKDTRKTTGINYMGVAATAGMAPFFKAIDVDVSDRYLSRDRLVPFDDLNSVSFNKILSFYYKNCLWFMAMAYQGDDGIEYTGVLSWYIAKPGSIVIQTDKIPLDIQ</sequence>
<protein>
    <submittedName>
        <fullName evidence="2">Uncharacterized protein</fullName>
    </submittedName>
</protein>
<reference evidence="2 3" key="1">
    <citation type="submission" date="2020-04" db="EMBL/GenBank/DDBJ databases">
        <authorList>
            <person name="Yin C."/>
        </authorList>
    </citation>
    <scope>NUCLEOTIDE SEQUENCE [LARGE SCALE GENOMIC DNA]</scope>
    <source>
        <strain evidence="2 3">Ak56</strain>
    </source>
</reference>
<proteinExistence type="predicted"/>
<name>A0A847S1V1_9BACT</name>
<feature type="coiled-coil region" evidence="1">
    <location>
        <begin position="385"/>
        <end position="412"/>
    </location>
</feature>
<organism evidence="2 3">
    <name type="scientific">Chitinophaga eiseniae</name>
    <dbReference type="NCBI Taxonomy" id="634771"/>
    <lineage>
        <taxon>Bacteria</taxon>
        <taxon>Pseudomonadati</taxon>
        <taxon>Bacteroidota</taxon>
        <taxon>Chitinophagia</taxon>
        <taxon>Chitinophagales</taxon>
        <taxon>Chitinophagaceae</taxon>
        <taxon>Chitinophaga</taxon>
    </lineage>
</organism>
<keyword evidence="3" id="KW-1185">Reference proteome</keyword>
<dbReference type="InterPro" id="IPR015915">
    <property type="entry name" value="Kelch-typ_b-propeller"/>
</dbReference>